<protein>
    <submittedName>
        <fullName evidence="2">Uncharacterized protein</fullName>
    </submittedName>
</protein>
<reference evidence="2 3" key="1">
    <citation type="journal article" date="2020" name="ISME J.">
        <title>Uncovering the hidden diversity of litter-decomposition mechanisms in mushroom-forming fungi.</title>
        <authorList>
            <person name="Floudas D."/>
            <person name="Bentzer J."/>
            <person name="Ahren D."/>
            <person name="Johansson T."/>
            <person name="Persson P."/>
            <person name="Tunlid A."/>
        </authorList>
    </citation>
    <scope>NUCLEOTIDE SEQUENCE [LARGE SCALE GENOMIC DNA]</scope>
    <source>
        <strain evidence="2 3">CBS 101986</strain>
    </source>
</reference>
<feature type="compositionally biased region" description="Basic and acidic residues" evidence="1">
    <location>
        <begin position="170"/>
        <end position="182"/>
    </location>
</feature>
<gene>
    <name evidence="2" type="ORF">D9619_012215</name>
</gene>
<name>A0A8H5B810_9AGAR</name>
<dbReference type="Proteomes" id="UP000567179">
    <property type="component" value="Unassembled WGS sequence"/>
</dbReference>
<sequence length="194" mass="21326">MPMYTHTFMYARMYTHILTYSRMYTPTLMHSPMYTPMLMYTPILICPCMCTLPSLAAQPVLAASVIPTFKAPTTPLTPSMTPKARKKCGQPVKSSLESSRPYLSSSSSSMSICSSTSPSRSVDGTPPSLSHPRASLPSPTDHRSAACRTRGEGPRPVLTPFLLVLPRRGRQQERQGEGDREGVIPSQHQVTLLV</sequence>
<dbReference type="EMBL" id="JAACJJ010000031">
    <property type="protein sequence ID" value="KAF5317941.1"/>
    <property type="molecule type" value="Genomic_DNA"/>
</dbReference>
<feature type="region of interest" description="Disordered" evidence="1">
    <location>
        <begin position="72"/>
        <end position="194"/>
    </location>
</feature>
<accession>A0A8H5B810</accession>
<keyword evidence="3" id="KW-1185">Reference proteome</keyword>
<feature type="compositionally biased region" description="Low complexity" evidence="1">
    <location>
        <begin position="94"/>
        <end position="121"/>
    </location>
</feature>
<evidence type="ECO:0000313" key="2">
    <source>
        <dbReference type="EMBL" id="KAF5317941.1"/>
    </source>
</evidence>
<organism evidence="2 3">
    <name type="scientific">Psilocybe cf. subviscida</name>
    <dbReference type="NCBI Taxonomy" id="2480587"/>
    <lineage>
        <taxon>Eukaryota</taxon>
        <taxon>Fungi</taxon>
        <taxon>Dikarya</taxon>
        <taxon>Basidiomycota</taxon>
        <taxon>Agaricomycotina</taxon>
        <taxon>Agaricomycetes</taxon>
        <taxon>Agaricomycetidae</taxon>
        <taxon>Agaricales</taxon>
        <taxon>Agaricineae</taxon>
        <taxon>Strophariaceae</taxon>
        <taxon>Psilocybe</taxon>
    </lineage>
</organism>
<evidence type="ECO:0000256" key="1">
    <source>
        <dbReference type="SAM" id="MobiDB-lite"/>
    </source>
</evidence>
<dbReference type="AlphaFoldDB" id="A0A8H5B810"/>
<evidence type="ECO:0000313" key="3">
    <source>
        <dbReference type="Proteomes" id="UP000567179"/>
    </source>
</evidence>
<comment type="caution">
    <text evidence="2">The sequence shown here is derived from an EMBL/GenBank/DDBJ whole genome shotgun (WGS) entry which is preliminary data.</text>
</comment>
<proteinExistence type="predicted"/>
<feature type="compositionally biased region" description="Basic and acidic residues" evidence="1">
    <location>
        <begin position="140"/>
        <end position="153"/>
    </location>
</feature>